<organism evidence="1 2">
    <name type="scientific">Nocardioides lianchengensis</name>
    <dbReference type="NCBI Taxonomy" id="1045774"/>
    <lineage>
        <taxon>Bacteria</taxon>
        <taxon>Bacillati</taxon>
        <taxon>Actinomycetota</taxon>
        <taxon>Actinomycetes</taxon>
        <taxon>Propionibacteriales</taxon>
        <taxon>Nocardioidaceae</taxon>
        <taxon>Nocardioides</taxon>
    </lineage>
</organism>
<accession>A0A1G7ASY9</accession>
<dbReference type="STRING" id="1045774.SAMN05421872_11665"/>
<name>A0A1G7ASY9_9ACTN</name>
<evidence type="ECO:0000313" key="2">
    <source>
        <dbReference type="Proteomes" id="UP000199034"/>
    </source>
</evidence>
<dbReference type="AlphaFoldDB" id="A0A1G7ASY9"/>
<gene>
    <name evidence="1" type="ORF">SAMN05421872_11665</name>
</gene>
<evidence type="ECO:0000313" key="1">
    <source>
        <dbReference type="EMBL" id="SDE18014.1"/>
    </source>
</evidence>
<keyword evidence="2" id="KW-1185">Reference proteome</keyword>
<proteinExistence type="predicted"/>
<dbReference type="RefSeq" id="WP_090860694.1">
    <property type="nucleotide sequence ID" value="NZ_FMZM01000016.1"/>
</dbReference>
<reference evidence="1 2" key="1">
    <citation type="submission" date="2016-10" db="EMBL/GenBank/DDBJ databases">
        <authorList>
            <person name="de Groot N.N."/>
        </authorList>
    </citation>
    <scope>NUCLEOTIDE SEQUENCE [LARGE SCALE GENOMIC DNA]</scope>
    <source>
        <strain evidence="1 2">CGMCC 4.6858</strain>
    </source>
</reference>
<protein>
    <submittedName>
        <fullName evidence="1">Uncharacterized protein</fullName>
    </submittedName>
</protein>
<dbReference type="Proteomes" id="UP000199034">
    <property type="component" value="Unassembled WGS sequence"/>
</dbReference>
<sequence length="121" mass="12496">MDDELAVTQYDIPDHVVISIVTEFGASVVALVACVVLLRHGRAAVVGALGALLAGTTTGLALVDYLTTLYRDAGPIAWPDWSYEAITYGRAAGFALVTLAVLLTLIRTGRPTGAAGPVGTV</sequence>
<dbReference type="EMBL" id="FMZM01000016">
    <property type="protein sequence ID" value="SDE18014.1"/>
    <property type="molecule type" value="Genomic_DNA"/>
</dbReference>